<dbReference type="GO" id="GO:0044874">
    <property type="term" value="P:lipoprotein localization to outer membrane"/>
    <property type="evidence" value="ECO:0007669"/>
    <property type="project" value="TreeGrafter"/>
</dbReference>
<protein>
    <submittedName>
        <fullName evidence="11">Lipoprotein releasing system, permease protein</fullName>
    </submittedName>
</protein>
<dbReference type="AlphaFoldDB" id="A4VMU2"/>
<proteinExistence type="inferred from homology"/>
<accession>A4VMU2</accession>
<dbReference type="GO" id="GO:0042953">
    <property type="term" value="P:lipoprotein transport"/>
    <property type="evidence" value="ECO:0007669"/>
    <property type="project" value="InterPro"/>
</dbReference>
<organism evidence="11 12">
    <name type="scientific">Stutzerimonas stutzeri (strain A1501)</name>
    <name type="common">Pseudomonas stutzeri</name>
    <dbReference type="NCBI Taxonomy" id="379731"/>
    <lineage>
        <taxon>Bacteria</taxon>
        <taxon>Pseudomonadati</taxon>
        <taxon>Pseudomonadota</taxon>
        <taxon>Gammaproteobacteria</taxon>
        <taxon>Pseudomonadales</taxon>
        <taxon>Pseudomonadaceae</taxon>
        <taxon>Stutzerimonas</taxon>
    </lineage>
</organism>
<evidence type="ECO:0000256" key="3">
    <source>
        <dbReference type="ARBA" id="ARBA00022448"/>
    </source>
</evidence>
<keyword evidence="7 8" id="KW-0472">Membrane</keyword>
<reference evidence="11 12" key="1">
    <citation type="journal article" date="2008" name="Proc. Natl. Acad. Sci. U.S.A.">
        <title>Nitrogen fixation island and rhizosphere competence traits in the genome of root-associated Pseudomonas stutzeri A1501.</title>
        <authorList>
            <person name="Yan Y."/>
            <person name="Yang J."/>
            <person name="Dou Y."/>
            <person name="Chen M."/>
            <person name="Ping S."/>
            <person name="Peng J."/>
            <person name="Lu W."/>
            <person name="Zhang W."/>
            <person name="Yao Z."/>
            <person name="Li H."/>
            <person name="Liu W."/>
            <person name="He S."/>
            <person name="Geng L."/>
            <person name="Zhang X."/>
            <person name="Yang F."/>
            <person name="Yu H."/>
            <person name="Zhan Y."/>
            <person name="Li D."/>
            <person name="Lin Z."/>
            <person name="Wang Y."/>
            <person name="Elmerich C."/>
            <person name="Lin M."/>
            <person name="Jin Q."/>
        </authorList>
    </citation>
    <scope>NUCLEOTIDE SEQUENCE [LARGE SCALE GENOMIC DNA]</scope>
    <source>
        <strain evidence="11 12">A1501</strain>
    </source>
</reference>
<dbReference type="GO" id="GO:0098797">
    <property type="term" value="C:plasma membrane protein complex"/>
    <property type="evidence" value="ECO:0007669"/>
    <property type="project" value="TreeGrafter"/>
</dbReference>
<evidence type="ECO:0000256" key="5">
    <source>
        <dbReference type="ARBA" id="ARBA00022692"/>
    </source>
</evidence>
<evidence type="ECO:0000313" key="12">
    <source>
        <dbReference type="Proteomes" id="UP000000233"/>
    </source>
</evidence>
<keyword evidence="5 8" id="KW-0812">Transmembrane</keyword>
<dbReference type="NCBIfam" id="TIGR02212">
    <property type="entry name" value="lolCE"/>
    <property type="match status" value="1"/>
</dbReference>
<evidence type="ECO:0000256" key="1">
    <source>
        <dbReference type="ARBA" id="ARBA00004651"/>
    </source>
</evidence>
<dbReference type="InterPro" id="IPR011925">
    <property type="entry name" value="LolCE_TM"/>
</dbReference>
<keyword evidence="12" id="KW-1185">Reference proteome</keyword>
<dbReference type="eggNOG" id="COG4591">
    <property type="taxonomic scope" value="Bacteria"/>
</dbReference>
<feature type="transmembrane region" description="Helical" evidence="8">
    <location>
        <begin position="287"/>
        <end position="312"/>
    </location>
</feature>
<dbReference type="EMBL" id="CP000304">
    <property type="protein sequence ID" value="ABP80293.1"/>
    <property type="molecule type" value="Genomic_DNA"/>
</dbReference>
<sequence length="431" mass="47306">MASAACCFPRQRTRRSMFRPLSVYIGARYTRARRRSLFVSFISLTSMIGLALGVLVMIVVLSVMNGFDHEMRTRVLGMVPHATIESPTPINDWQALGARLEQHAQVLASAPFIQSQGLLTHQGQVTKILINAVEPQAERQVSIIDQFFREGALDDLKPGEFGIVIGDKAAAKLGVAVGDKITFVAPEVTVTPAGMFPRMKRFTVTGIFHVGAGEIDGYVALANIADMARLQRWQPDQVQGLRLRFADLFQAPRIAWELAGQLGDDFYSRDWTRTHGNLYQAIRMEKAMIGLLLLLIVAVAAFNIISTLVMVVTDKRGDIAILRTLGATPKQIMAIFMVQGTVIGVVGTLVGALLGMFAAVNVSSWIAALERLIGHKFLSADVYFIDYLPSQLMAADVIQVCVAALILSFLATLYPAWRAARTQPAEALRYE</sequence>
<keyword evidence="11" id="KW-0449">Lipoprotein</keyword>
<dbReference type="KEGG" id="psa:PST_2644"/>
<name>A4VMU2_STUS1</name>
<feature type="domain" description="MacB-like periplasmic core" evidence="10">
    <location>
        <begin position="43"/>
        <end position="239"/>
    </location>
</feature>
<evidence type="ECO:0000259" key="10">
    <source>
        <dbReference type="Pfam" id="PF12704"/>
    </source>
</evidence>
<dbReference type="PANTHER" id="PTHR30489">
    <property type="entry name" value="LIPOPROTEIN-RELEASING SYSTEM TRANSMEMBRANE PROTEIN LOLE"/>
    <property type="match status" value="1"/>
</dbReference>
<dbReference type="HOGENOM" id="CLU_000604_8_1_6"/>
<keyword evidence="6 8" id="KW-1133">Transmembrane helix</keyword>
<evidence type="ECO:0000256" key="7">
    <source>
        <dbReference type="ARBA" id="ARBA00023136"/>
    </source>
</evidence>
<dbReference type="Proteomes" id="UP000000233">
    <property type="component" value="Chromosome"/>
</dbReference>
<dbReference type="Pfam" id="PF12704">
    <property type="entry name" value="MacB_PCD"/>
    <property type="match status" value="1"/>
</dbReference>
<evidence type="ECO:0000259" key="9">
    <source>
        <dbReference type="Pfam" id="PF02687"/>
    </source>
</evidence>
<evidence type="ECO:0000313" key="11">
    <source>
        <dbReference type="EMBL" id="ABP80293.1"/>
    </source>
</evidence>
<dbReference type="PANTHER" id="PTHR30489:SF0">
    <property type="entry name" value="LIPOPROTEIN-RELEASING SYSTEM TRANSMEMBRANE PROTEIN LOLE"/>
    <property type="match status" value="1"/>
</dbReference>
<dbReference type="InterPro" id="IPR003838">
    <property type="entry name" value="ABC3_permease_C"/>
</dbReference>
<comment type="similarity">
    <text evidence="2">Belongs to the ABC-4 integral membrane protein family. LolC/E subfamily.</text>
</comment>
<feature type="transmembrane region" description="Helical" evidence="8">
    <location>
        <begin position="333"/>
        <end position="360"/>
    </location>
</feature>
<keyword evidence="4" id="KW-1003">Cell membrane</keyword>
<evidence type="ECO:0000256" key="6">
    <source>
        <dbReference type="ARBA" id="ARBA00022989"/>
    </source>
</evidence>
<dbReference type="InterPro" id="IPR025857">
    <property type="entry name" value="MacB_PCD"/>
</dbReference>
<feature type="domain" description="ABC3 transporter permease C-terminal" evidence="9">
    <location>
        <begin position="291"/>
        <end position="424"/>
    </location>
</feature>
<evidence type="ECO:0000256" key="4">
    <source>
        <dbReference type="ARBA" id="ARBA00022475"/>
    </source>
</evidence>
<feature type="transmembrane region" description="Helical" evidence="8">
    <location>
        <begin position="397"/>
        <end position="417"/>
    </location>
</feature>
<comment type="subcellular location">
    <subcellularLocation>
        <location evidence="1">Cell membrane</location>
        <topology evidence="1">Multi-pass membrane protein</topology>
    </subcellularLocation>
</comment>
<feature type="transmembrane region" description="Helical" evidence="8">
    <location>
        <begin position="37"/>
        <end position="64"/>
    </location>
</feature>
<keyword evidence="3" id="KW-0813">Transport</keyword>
<gene>
    <name evidence="11" type="primary">lolC</name>
    <name evidence="11" type="ordered locus">PST_2644</name>
</gene>
<evidence type="ECO:0000256" key="8">
    <source>
        <dbReference type="SAM" id="Phobius"/>
    </source>
</evidence>
<evidence type="ECO:0000256" key="2">
    <source>
        <dbReference type="ARBA" id="ARBA00005236"/>
    </source>
</evidence>
<dbReference type="InterPro" id="IPR051447">
    <property type="entry name" value="Lipoprotein-release_system"/>
</dbReference>
<dbReference type="Pfam" id="PF02687">
    <property type="entry name" value="FtsX"/>
    <property type="match status" value="1"/>
</dbReference>